<organism evidence="2 3">
    <name type="scientific">Pedobacter insulae</name>
    <dbReference type="NCBI Taxonomy" id="414048"/>
    <lineage>
        <taxon>Bacteria</taxon>
        <taxon>Pseudomonadati</taxon>
        <taxon>Bacteroidota</taxon>
        <taxon>Sphingobacteriia</taxon>
        <taxon>Sphingobacteriales</taxon>
        <taxon>Sphingobacteriaceae</taxon>
        <taxon>Pedobacter</taxon>
    </lineage>
</organism>
<evidence type="ECO:0000259" key="1">
    <source>
        <dbReference type="PROSITE" id="PS50910"/>
    </source>
</evidence>
<dbReference type="Gene3D" id="1.20.120.330">
    <property type="entry name" value="Nucleotidyltransferases domain 2"/>
    <property type="match status" value="1"/>
</dbReference>
<feature type="domain" description="HEPN" evidence="1">
    <location>
        <begin position="161"/>
        <end position="281"/>
    </location>
</feature>
<dbReference type="Pfam" id="PF05168">
    <property type="entry name" value="HEPN"/>
    <property type="match status" value="1"/>
</dbReference>
<evidence type="ECO:0000313" key="3">
    <source>
        <dbReference type="Proteomes" id="UP000199666"/>
    </source>
</evidence>
<dbReference type="STRING" id="414048.SAMN04489864_10328"/>
<protein>
    <submittedName>
        <fullName evidence="2">HEPN domain-containing protein</fullName>
    </submittedName>
</protein>
<dbReference type="InterPro" id="IPR007842">
    <property type="entry name" value="HEPN_dom"/>
</dbReference>
<accession>A0A1I2VH02</accession>
<keyword evidence="3" id="KW-1185">Reference proteome</keyword>
<dbReference type="PROSITE" id="PS50910">
    <property type="entry name" value="HEPN"/>
    <property type="match status" value="1"/>
</dbReference>
<dbReference type="EMBL" id="FOPP01000003">
    <property type="protein sequence ID" value="SFG88353.1"/>
    <property type="molecule type" value="Genomic_DNA"/>
</dbReference>
<proteinExistence type="predicted"/>
<dbReference type="RefSeq" id="WP_090992560.1">
    <property type="nucleotide sequence ID" value="NZ_FOPP01000003.1"/>
</dbReference>
<gene>
    <name evidence="2" type="ORF">SAMN04489864_10328</name>
</gene>
<evidence type="ECO:0000313" key="2">
    <source>
        <dbReference type="EMBL" id="SFG88353.1"/>
    </source>
</evidence>
<dbReference type="SUPFAM" id="SSF81593">
    <property type="entry name" value="Nucleotidyltransferase substrate binding subunit/domain"/>
    <property type="match status" value="1"/>
</dbReference>
<dbReference type="AlphaFoldDB" id="A0A1I2VH02"/>
<dbReference type="Proteomes" id="UP000199666">
    <property type="component" value="Unassembled WGS sequence"/>
</dbReference>
<sequence>MQIQTYNRAIDLAKQRTNRRLLFNCTKEQRDSQINYNSKSISAIISFISEVIPISYIFCSRTSMKRTDLIIVTDQYRYKTFDEIYTLLDFAILGHKNINCTVYAYGAMYDFLLKGHLYFSAICTPENCVYQSIPTFNLPKIDQIKCNELIASSSVLFNQNIHKALTFFSGARQFANESERTIAAFMLQQACELTYRSLLLSLRGKEIKCHDLIVLRKHLSHFVPTIIGVFDSNEDVELNMLTSIQEAYINARYDPTYEIALEKLVKAISASNSLIQAAQEIFNYHCQKVKLLAYSYS</sequence>
<name>A0A1I2VH02_9SPHI</name>
<dbReference type="OrthoDB" id="1321649at2"/>
<dbReference type="SMART" id="SM00748">
    <property type="entry name" value="HEPN"/>
    <property type="match status" value="1"/>
</dbReference>
<reference evidence="2 3" key="1">
    <citation type="submission" date="2016-10" db="EMBL/GenBank/DDBJ databases">
        <authorList>
            <person name="de Groot N.N."/>
        </authorList>
    </citation>
    <scope>NUCLEOTIDE SEQUENCE [LARGE SCALE GENOMIC DNA]</scope>
    <source>
        <strain evidence="2 3">DSM 18684</strain>
    </source>
</reference>